<feature type="binding site" evidence="6">
    <location>
        <position position="119"/>
    </location>
    <ligand>
        <name>substrate</name>
    </ligand>
</feature>
<feature type="binding site" evidence="6">
    <location>
        <position position="278"/>
    </location>
    <ligand>
        <name>Zn(2+)</name>
        <dbReference type="ChEBI" id="CHEBI:29105"/>
    </ligand>
</feature>
<keyword evidence="3 6" id="KW-0819">tRNA processing</keyword>
<feature type="domain" description="tRNA-guanine(15) transglycosylase-like" evidence="7">
    <location>
        <begin position="12"/>
        <end position="334"/>
    </location>
</feature>
<dbReference type="Proteomes" id="UP000509301">
    <property type="component" value="Chromosome"/>
</dbReference>
<sequence length="499" mass="57048">MGDFETKDEDLAGRIGLLETKTGKLETPAFFPVINPSRNDITVEEIKNLGFKNFITNAFILKKNNLIPDKIHQIYGKDSIIMLDSGAYQILEYGEIEISNREIVTYEASIEPDIGVFLDVPTGDIDDWDEAKRTVDLTIARGKEVLDIVKENQNVIWVHPIQGGSFLDLVEHSARQADANSEFSMLALGSPTVLMERYKYATLTKAIYAAKRNVSRGKVFHLFGGGVPHLIPFAVALGVDSFDSASYAIFARDGRYLTRERTYRLDDLDYFPCSCPVCSRYDPKELMEMEDKQRTKLLALHNLWKIKEEINYVKQAIKEGRLFEYIQQKAYSHPALYSAFREIIKMSEYLEKYDPRVKGEIKGIMLFDHNSAARPELLRHSNYISKLRTKKQKALVICADKLSSPFISDPKVKSIRAKNEKDYDIYVALPFYGIVPVMPSESFPMAQFEMPESIDEETINNTIAFIKKFIETKNYKEVKFQECEKSILSHVMSIYSGFG</sequence>
<dbReference type="HAMAP" id="MF_01634">
    <property type="entry name" value="TgtA_arch"/>
    <property type="match status" value="1"/>
</dbReference>
<evidence type="ECO:0000313" key="8">
    <source>
        <dbReference type="EMBL" id="QKR01021.1"/>
    </source>
</evidence>
<feature type="active site" description="Nucleophile" evidence="6">
    <location>
        <position position="84"/>
    </location>
</feature>
<dbReference type="AlphaFoldDB" id="A0A6N0P0V7"/>
<dbReference type="Gene3D" id="3.20.20.105">
    <property type="entry name" value="Queuine tRNA-ribosyltransferase-like"/>
    <property type="match status" value="1"/>
</dbReference>
<keyword evidence="2 6" id="KW-0808">Transferase</keyword>
<organism evidence="8 9">
    <name type="scientific">Metallosphaera tengchongensis</name>
    <dbReference type="NCBI Taxonomy" id="1532350"/>
    <lineage>
        <taxon>Archaea</taxon>
        <taxon>Thermoproteota</taxon>
        <taxon>Thermoprotei</taxon>
        <taxon>Sulfolobales</taxon>
        <taxon>Sulfolobaceae</taxon>
        <taxon>Metallosphaera</taxon>
    </lineage>
</organism>
<comment type="caution">
    <text evidence="6">Lacks conserved residue(s) required for the propagation of feature annotation.</text>
</comment>
<dbReference type="SUPFAM" id="SSF88802">
    <property type="entry name" value="Pre-PUA domain"/>
    <property type="match status" value="1"/>
</dbReference>
<dbReference type="EC" id="2.4.2.48" evidence="6"/>
<comment type="cofactor">
    <cofactor evidence="6">
        <name>Zn(2+)</name>
        <dbReference type="ChEBI" id="CHEBI:29105"/>
    </cofactor>
    <text evidence="6">Binds 1 zinc ion per subunit.</text>
</comment>
<dbReference type="PANTHER" id="PTHR46499:SF1">
    <property type="entry name" value="QUEUINE TRNA-RIBOSYLTRANSFERASE"/>
    <property type="match status" value="1"/>
</dbReference>
<evidence type="ECO:0000256" key="6">
    <source>
        <dbReference type="HAMAP-Rule" id="MF_01634"/>
    </source>
</evidence>
<evidence type="ECO:0000259" key="7">
    <source>
        <dbReference type="Pfam" id="PF01702"/>
    </source>
</evidence>
<accession>A0A6N0P0V7</accession>
<evidence type="ECO:0000256" key="1">
    <source>
        <dbReference type="ARBA" id="ARBA00022676"/>
    </source>
</evidence>
<comment type="catalytic activity">
    <reaction evidence="6">
        <text>guanosine(15) in tRNA + 7-cyano-7-carbaguanine = 7-cyano-7-carbaguanosine(15) in tRNA + guanine</text>
        <dbReference type="Rhea" id="RHEA:43164"/>
        <dbReference type="Rhea" id="RHEA-COMP:10371"/>
        <dbReference type="Rhea" id="RHEA-COMP:10372"/>
        <dbReference type="ChEBI" id="CHEBI:16235"/>
        <dbReference type="ChEBI" id="CHEBI:45075"/>
        <dbReference type="ChEBI" id="CHEBI:74269"/>
        <dbReference type="ChEBI" id="CHEBI:82850"/>
        <dbReference type="EC" id="2.4.2.48"/>
    </reaction>
</comment>
<evidence type="ECO:0000313" key="9">
    <source>
        <dbReference type="Proteomes" id="UP000509301"/>
    </source>
</evidence>
<gene>
    <name evidence="6 8" type="primary">tgtA</name>
    <name evidence="8" type="ORF">GWK48_05310</name>
</gene>
<comment type="similarity">
    <text evidence="6">Belongs to the archaeosine tRNA-ribosyltransferase family.</text>
</comment>
<dbReference type="Gene3D" id="3.40.50.10630">
    <property type="entry name" value="Uracil-DNA glycosylase-like"/>
    <property type="match status" value="1"/>
</dbReference>
<dbReference type="UniPathway" id="UPA00393"/>
<name>A0A6N0P0V7_9CREN</name>
<keyword evidence="4 6" id="KW-0479">Metal-binding</keyword>
<dbReference type="Pfam" id="PF01702">
    <property type="entry name" value="TGT"/>
    <property type="match status" value="1"/>
</dbReference>
<keyword evidence="1 6" id="KW-0328">Glycosyltransferase</keyword>
<dbReference type="OrthoDB" id="6871at2157"/>
<dbReference type="GeneID" id="55641346"/>
<dbReference type="EMBL" id="CP049074">
    <property type="protein sequence ID" value="QKR01021.1"/>
    <property type="molecule type" value="Genomic_DNA"/>
</dbReference>
<keyword evidence="9" id="KW-1185">Reference proteome</keyword>
<dbReference type="PANTHER" id="PTHR46499">
    <property type="entry name" value="QUEUINE TRNA-RIBOSYLTRANSFERASE"/>
    <property type="match status" value="1"/>
</dbReference>
<feature type="binding site" evidence="6">
    <location>
        <position position="275"/>
    </location>
    <ligand>
        <name>Zn(2+)</name>
        <dbReference type="ChEBI" id="CHEBI:29105"/>
    </ligand>
</feature>
<evidence type="ECO:0000256" key="3">
    <source>
        <dbReference type="ARBA" id="ARBA00022694"/>
    </source>
</evidence>
<dbReference type="NCBIfam" id="TIGR00449">
    <property type="entry name" value="tgt_general"/>
    <property type="match status" value="1"/>
</dbReference>
<dbReference type="GO" id="GO:0005737">
    <property type="term" value="C:cytoplasm"/>
    <property type="evidence" value="ECO:0007669"/>
    <property type="project" value="TreeGrafter"/>
</dbReference>
<dbReference type="GO" id="GO:0016763">
    <property type="term" value="F:pentosyltransferase activity"/>
    <property type="evidence" value="ECO:0007669"/>
    <property type="project" value="UniProtKB-UniRule"/>
</dbReference>
<feature type="binding site" evidence="6">
    <location>
        <position position="273"/>
    </location>
    <ligand>
        <name>Zn(2+)</name>
        <dbReference type="ChEBI" id="CHEBI:29105"/>
    </ligand>
</feature>
<dbReference type="GO" id="GO:0008270">
    <property type="term" value="F:zinc ion binding"/>
    <property type="evidence" value="ECO:0007669"/>
    <property type="project" value="UniProtKB-UniRule"/>
</dbReference>
<evidence type="ECO:0000256" key="5">
    <source>
        <dbReference type="ARBA" id="ARBA00022833"/>
    </source>
</evidence>
<comment type="pathway">
    <text evidence="6">tRNA modification; archaeosine-tRNA biosynthesis.</text>
</comment>
<dbReference type="InterPro" id="IPR004804">
    <property type="entry name" value="TgtA"/>
</dbReference>
<dbReference type="NCBIfam" id="TIGR00432">
    <property type="entry name" value="arcsn_tRNA_tgt"/>
    <property type="match status" value="1"/>
</dbReference>
<keyword evidence="5 6" id="KW-0862">Zinc</keyword>
<dbReference type="InterPro" id="IPR002616">
    <property type="entry name" value="tRNA_ribo_trans-like"/>
</dbReference>
<dbReference type="GO" id="GO:0002099">
    <property type="term" value="P:tRNA wobble guanine modification"/>
    <property type="evidence" value="ECO:0007669"/>
    <property type="project" value="TreeGrafter"/>
</dbReference>
<comment type="function">
    <text evidence="6">Exchanges the guanine residue with 7-cyano-7-deazaguanine (preQ0) at position 15 in the dihydrouridine loop (D-loop) of archaeal tRNAs.</text>
</comment>
<dbReference type="InterPro" id="IPR036511">
    <property type="entry name" value="TGT-like_sf"/>
</dbReference>
<dbReference type="KEGG" id="mten:GWK48_05310"/>
<reference evidence="8 9" key="1">
    <citation type="submission" date="2020-02" db="EMBL/GenBank/DDBJ databases">
        <title>Comparative genome analysis reveals the metabolism and evolution of the thermophilic archaeal genus Metallosphaera.</title>
        <authorList>
            <person name="Jiang C."/>
        </authorList>
    </citation>
    <scope>NUCLEOTIDE SEQUENCE [LARGE SCALE GENOMIC DNA]</scope>
    <source>
        <strain evidence="8 9">Ric-A</strain>
    </source>
</reference>
<dbReference type="RefSeq" id="WP_174632573.1">
    <property type="nucleotide sequence ID" value="NZ_CP049074.1"/>
</dbReference>
<evidence type="ECO:0000256" key="2">
    <source>
        <dbReference type="ARBA" id="ARBA00022679"/>
    </source>
</evidence>
<dbReference type="InterPro" id="IPR050076">
    <property type="entry name" value="ArchSynthase1/Queuine_TRR"/>
</dbReference>
<proteinExistence type="inferred from homology"/>
<dbReference type="SUPFAM" id="SSF51713">
    <property type="entry name" value="tRNA-guanine transglycosylase"/>
    <property type="match status" value="1"/>
</dbReference>
<evidence type="ECO:0000256" key="4">
    <source>
        <dbReference type="ARBA" id="ARBA00022723"/>
    </source>
</evidence>
<protein>
    <recommendedName>
        <fullName evidence="6">tRNA-guanine(15) transglycosylase</fullName>
        <ecNumber evidence="6">2.4.2.48</ecNumber>
    </recommendedName>
    <alternativeName>
        <fullName evidence="6">7-cyano-7-deazaguanine tRNA-ribosyltransferase</fullName>
    </alternativeName>
    <alternativeName>
        <fullName evidence="6">Archaeal tRNA-guanine transglycosylase</fullName>
    </alternativeName>
</protein>